<protein>
    <submittedName>
        <fullName evidence="2">Uncharacterized protein</fullName>
    </submittedName>
</protein>
<reference evidence="3" key="1">
    <citation type="journal article" date="2019" name="Int. J. Syst. Evol. Microbiol.">
        <title>The Global Catalogue of Microorganisms (GCM) 10K type strain sequencing project: providing services to taxonomists for standard genome sequencing and annotation.</title>
        <authorList>
            <consortium name="The Broad Institute Genomics Platform"/>
            <consortium name="The Broad Institute Genome Sequencing Center for Infectious Disease"/>
            <person name="Wu L."/>
            <person name="Ma J."/>
        </authorList>
    </citation>
    <scope>NUCLEOTIDE SEQUENCE [LARGE SCALE GENOMIC DNA]</scope>
    <source>
        <strain evidence="3">JCM 17843</strain>
    </source>
</reference>
<keyword evidence="1" id="KW-0472">Membrane</keyword>
<evidence type="ECO:0000313" key="3">
    <source>
        <dbReference type="Proteomes" id="UP000602381"/>
    </source>
</evidence>
<feature type="transmembrane region" description="Helical" evidence="1">
    <location>
        <begin position="106"/>
        <end position="125"/>
    </location>
</feature>
<keyword evidence="1" id="KW-0812">Transmembrane</keyword>
<evidence type="ECO:0000256" key="1">
    <source>
        <dbReference type="SAM" id="Phobius"/>
    </source>
</evidence>
<dbReference type="RefSeq" id="WP_188873378.1">
    <property type="nucleotide sequence ID" value="NZ_BMOV01000001.1"/>
</dbReference>
<proteinExistence type="predicted"/>
<dbReference type="Proteomes" id="UP000602381">
    <property type="component" value="Unassembled WGS sequence"/>
</dbReference>
<feature type="transmembrane region" description="Helical" evidence="1">
    <location>
        <begin position="79"/>
        <end position="99"/>
    </location>
</feature>
<keyword evidence="3" id="KW-1185">Reference proteome</keyword>
<feature type="transmembrane region" description="Helical" evidence="1">
    <location>
        <begin position="17"/>
        <end position="43"/>
    </location>
</feature>
<feature type="transmembrane region" description="Helical" evidence="1">
    <location>
        <begin position="131"/>
        <end position="150"/>
    </location>
</feature>
<keyword evidence="1" id="KW-1133">Transmembrane helix</keyword>
<dbReference type="EMBL" id="BMOV01000001">
    <property type="protein sequence ID" value="GGO05861.1"/>
    <property type="molecule type" value="Genomic_DNA"/>
</dbReference>
<gene>
    <name evidence="2" type="ORF">GCM10007972_03680</name>
</gene>
<evidence type="ECO:0000313" key="2">
    <source>
        <dbReference type="EMBL" id="GGO05861.1"/>
    </source>
</evidence>
<name>A0ABQ2L7I4_9PROT</name>
<sequence>MATHSDMTGGKGQGTSIVAVSLVFLVMIALVNGIGFWLGLIYGNQVPLGTAIRHSIDILIFMVQTPQYVAAWFEQGWGFLWLVAGALELILPFIVLRLIKHKKPVLVGVSCALAASLPDLIPMALDKMTGLLWSGLLISAVIYIVSFSLAKAKL</sequence>
<organism evidence="2 3">
    <name type="scientific">Iodidimonas muriae</name>
    <dbReference type="NCBI Taxonomy" id="261467"/>
    <lineage>
        <taxon>Bacteria</taxon>
        <taxon>Pseudomonadati</taxon>
        <taxon>Pseudomonadota</taxon>
        <taxon>Alphaproteobacteria</taxon>
        <taxon>Iodidimonadales</taxon>
        <taxon>Iodidimonadaceae</taxon>
        <taxon>Iodidimonas</taxon>
    </lineage>
</organism>
<accession>A0ABQ2L7I4</accession>
<comment type="caution">
    <text evidence="2">The sequence shown here is derived from an EMBL/GenBank/DDBJ whole genome shotgun (WGS) entry which is preliminary data.</text>
</comment>